<feature type="compositionally biased region" description="Polar residues" evidence="1">
    <location>
        <begin position="1"/>
        <end position="10"/>
    </location>
</feature>
<name>A0A8H6VMP4_9PEZI</name>
<sequence>MPSTPINQKTIYIKTPGQQAKDKKESSTSQSQASTAANESLFSPKLAKRPSSMQAHTPGPKTPTHKRIFSDPTYQSTQKKA</sequence>
<protein>
    <submittedName>
        <fullName evidence="2">Uncharacterized protein</fullName>
    </submittedName>
</protein>
<evidence type="ECO:0000313" key="2">
    <source>
        <dbReference type="EMBL" id="KAF7195942.1"/>
    </source>
</evidence>
<dbReference type="EMBL" id="JABCIY010000033">
    <property type="protein sequence ID" value="KAF7195942.1"/>
    <property type="molecule type" value="Genomic_DNA"/>
</dbReference>
<dbReference type="Proteomes" id="UP000660729">
    <property type="component" value="Unassembled WGS sequence"/>
</dbReference>
<keyword evidence="3" id="KW-1185">Reference proteome</keyword>
<evidence type="ECO:0000313" key="3">
    <source>
        <dbReference type="Proteomes" id="UP000660729"/>
    </source>
</evidence>
<dbReference type="AlphaFoldDB" id="A0A8H6VMP4"/>
<reference evidence="2" key="1">
    <citation type="submission" date="2020-04" db="EMBL/GenBank/DDBJ databases">
        <title>Draft genome resource of the tomato pathogen Pseudocercospora fuligena.</title>
        <authorList>
            <person name="Zaccaron A."/>
        </authorList>
    </citation>
    <scope>NUCLEOTIDE SEQUENCE</scope>
    <source>
        <strain evidence="2">PF001</strain>
    </source>
</reference>
<evidence type="ECO:0000256" key="1">
    <source>
        <dbReference type="SAM" id="MobiDB-lite"/>
    </source>
</evidence>
<feature type="compositionally biased region" description="Polar residues" evidence="1">
    <location>
        <begin position="72"/>
        <end position="81"/>
    </location>
</feature>
<organism evidence="2 3">
    <name type="scientific">Pseudocercospora fuligena</name>
    <dbReference type="NCBI Taxonomy" id="685502"/>
    <lineage>
        <taxon>Eukaryota</taxon>
        <taxon>Fungi</taxon>
        <taxon>Dikarya</taxon>
        <taxon>Ascomycota</taxon>
        <taxon>Pezizomycotina</taxon>
        <taxon>Dothideomycetes</taxon>
        <taxon>Dothideomycetidae</taxon>
        <taxon>Mycosphaerellales</taxon>
        <taxon>Mycosphaerellaceae</taxon>
        <taxon>Pseudocercospora</taxon>
    </lineage>
</organism>
<accession>A0A8H6VMP4</accession>
<feature type="region of interest" description="Disordered" evidence="1">
    <location>
        <begin position="1"/>
        <end position="81"/>
    </location>
</feature>
<proteinExistence type="predicted"/>
<gene>
    <name evidence="2" type="ORF">HII31_02704</name>
</gene>
<feature type="compositionally biased region" description="Low complexity" evidence="1">
    <location>
        <begin position="27"/>
        <end position="37"/>
    </location>
</feature>
<comment type="caution">
    <text evidence="2">The sequence shown here is derived from an EMBL/GenBank/DDBJ whole genome shotgun (WGS) entry which is preliminary data.</text>
</comment>